<gene>
    <name evidence="1" type="ORF">E8P82_05405</name>
</gene>
<dbReference type="Proteomes" id="UP000305233">
    <property type="component" value="Unassembled WGS sequence"/>
</dbReference>
<evidence type="ECO:0000313" key="2">
    <source>
        <dbReference type="Proteomes" id="UP000305233"/>
    </source>
</evidence>
<reference evidence="1 2" key="1">
    <citation type="submission" date="2019-04" db="EMBL/GenBank/DDBJ databases">
        <authorList>
            <person name="Liu Q."/>
            <person name="Xin Y.-H."/>
        </authorList>
    </citation>
    <scope>NUCLEOTIDE SEQUENCE [LARGE SCALE GENOMIC DNA]</scope>
    <source>
        <strain evidence="1 2">AM23</strain>
    </source>
</reference>
<name>A0A4S5E7E5_9MICC</name>
<protein>
    <submittedName>
        <fullName evidence="1">SPOR domain-containing protein</fullName>
    </submittedName>
</protein>
<dbReference type="OrthoDB" id="3268477at2"/>
<dbReference type="AlphaFoldDB" id="A0A4S5E7E5"/>
<comment type="caution">
    <text evidence="1">The sequence shown here is derived from an EMBL/GenBank/DDBJ whole genome shotgun (WGS) entry which is preliminary data.</text>
</comment>
<sequence>MSEYWYNVRTREVEEDRQSDWKQLIGPYPTRAEAENALQKVQERNEAWDDDGGWGTSRPVTD</sequence>
<accession>A0A4S5E7E5</accession>
<dbReference type="RefSeq" id="WP_136453470.1">
    <property type="nucleotide sequence ID" value="NZ_SSWH01000003.1"/>
</dbReference>
<proteinExistence type="predicted"/>
<keyword evidence="2" id="KW-1185">Reference proteome</keyword>
<dbReference type="EMBL" id="SSWH01000003">
    <property type="protein sequence ID" value="THJ67531.1"/>
    <property type="molecule type" value="Genomic_DNA"/>
</dbReference>
<evidence type="ECO:0000313" key="1">
    <source>
        <dbReference type="EMBL" id="THJ67531.1"/>
    </source>
</evidence>
<organism evidence="1 2">
    <name type="scientific">Arthrobacter echini</name>
    <dbReference type="NCBI Taxonomy" id="1529066"/>
    <lineage>
        <taxon>Bacteria</taxon>
        <taxon>Bacillati</taxon>
        <taxon>Actinomycetota</taxon>
        <taxon>Actinomycetes</taxon>
        <taxon>Micrococcales</taxon>
        <taxon>Micrococcaceae</taxon>
        <taxon>Arthrobacter</taxon>
    </lineage>
</organism>